<accession>C3X4Y7</accession>
<dbReference type="InterPro" id="IPR005467">
    <property type="entry name" value="His_kinase_dom"/>
</dbReference>
<keyword evidence="10" id="KW-0812">Transmembrane</keyword>
<evidence type="ECO:0000256" key="2">
    <source>
        <dbReference type="ARBA" id="ARBA00012438"/>
    </source>
</evidence>
<feature type="domain" description="Histidine kinase" evidence="11">
    <location>
        <begin position="366"/>
        <end position="589"/>
    </location>
</feature>
<keyword evidence="10" id="KW-0472">Membrane</keyword>
<evidence type="ECO:0000259" key="11">
    <source>
        <dbReference type="PROSITE" id="PS50109"/>
    </source>
</evidence>
<keyword evidence="5" id="KW-0902">Two-component regulatory system</keyword>
<dbReference type="Pfam" id="PF00512">
    <property type="entry name" value="HisKA"/>
    <property type="match status" value="1"/>
</dbReference>
<organism evidence="14 15">
    <name type="scientific">Oxalobacter paraformigenes</name>
    <dbReference type="NCBI Taxonomy" id="556268"/>
    <lineage>
        <taxon>Bacteria</taxon>
        <taxon>Pseudomonadati</taxon>
        <taxon>Pseudomonadota</taxon>
        <taxon>Betaproteobacteria</taxon>
        <taxon>Burkholderiales</taxon>
        <taxon>Oxalobacteraceae</taxon>
        <taxon>Oxalobacter</taxon>
    </lineage>
</organism>
<dbReference type="CDD" id="cd00082">
    <property type="entry name" value="HisKA"/>
    <property type="match status" value="1"/>
</dbReference>
<sequence>MKSRFTSLFRSRYGLFAVAIALLFALIYSSVSIYSALKMNANLEVLNRRSYLVVSHLQEIRKELTEMEVYVGRLTDDNTKSNRRLVDKVIDSSKSTIGKSLEYVYAHYLGARKDIAGIDAALKKLYEEQDKVLQLALKKKEGLGALIYGDFAVYYEKVDDKILKAIDLTGQKRTKVAEDSMFMVAFNVTVSVVLSVLMVILVFLVQRMAYRRIQERRFHDDVLQIISDNAGHVFLLYNFYTGEMEYVSPNAFGVLGIQRSVLKRYPLLFVDRCSPDRAAEIGKWFNGVDVLKHPVFHEVQFTNPETGSKRWISISIYPVREKDNSQLRCIFSITDLSDIKQAQQVLKDALFNAEKANEAKSSFLSRMSHEIRTPMNAIIGMTTIAATVMNDRAKLENCLSKIALSSRHLLMLINDVLDVSKIESGKMTVTKDPFELGELMQNIGSIIYSQAITKKQHFEIVTNVRHETLRGDILRLNQILINILSNAVKFTPENGRVRLQVEEIAKRHTDQIWLRFTISDSGRGMSPEFLNRLFMPFEQENDGSGKLVEGTGLGMPITKNLVTLMNGTINVESVPGKGTVFTVEIGFDNAGDGKEKRSGVLEELKILVVDDDADTCEHTTIILDRMGMKAEWVLSGQEAVQKVVGTHRRHDGYDVVFVDWKMPEMDGIETTRRIRQEVGSEALIIIISAYDWSDIEKEARLAGANAFISKPMLQSNMYQTLVSVTRETGRRGFSCDVPKNPVASLLPFGNNSGLSGKHVLVAEDNGLNQEIVEELLKTVGISVDIARNGNEAVNKFASSSPGTYDLVLMDIQMPYLDGYEATRAIRALSHPDAKRVPVVAMTANVFADDVAKARAAGMNAHLGKPVDMKLLYQMICEQLEKSENES</sequence>
<comment type="catalytic activity">
    <reaction evidence="1">
        <text>ATP + protein L-histidine = ADP + protein N-phospho-L-histidine.</text>
        <dbReference type="EC" id="2.7.13.3"/>
    </reaction>
</comment>
<dbReference type="SMART" id="SM00388">
    <property type="entry name" value="HisKA"/>
    <property type="match status" value="1"/>
</dbReference>
<dbReference type="PRINTS" id="PR00344">
    <property type="entry name" value="BCTRLSENSOR"/>
</dbReference>
<dbReference type="GO" id="GO:0000155">
    <property type="term" value="F:phosphorelay sensor kinase activity"/>
    <property type="evidence" value="ECO:0007669"/>
    <property type="project" value="InterPro"/>
</dbReference>
<keyword evidence="10" id="KW-1133">Transmembrane helix</keyword>
<dbReference type="SUPFAM" id="SSF52172">
    <property type="entry name" value="CheY-like"/>
    <property type="match status" value="2"/>
</dbReference>
<keyword evidence="6" id="KW-0843">Virulence</keyword>
<dbReference type="HOGENOM" id="CLU_000445_114_21_4"/>
<dbReference type="Proteomes" id="UP000003973">
    <property type="component" value="Unassembled WGS sequence"/>
</dbReference>
<evidence type="ECO:0000256" key="5">
    <source>
        <dbReference type="ARBA" id="ARBA00023012"/>
    </source>
</evidence>
<dbReference type="EC" id="2.7.13.3" evidence="2"/>
<dbReference type="PANTHER" id="PTHR45339:SF1">
    <property type="entry name" value="HYBRID SIGNAL TRANSDUCTION HISTIDINE KINASE J"/>
    <property type="match status" value="1"/>
</dbReference>
<keyword evidence="15" id="KW-1185">Reference proteome</keyword>
<keyword evidence="4" id="KW-0732">Signal</keyword>
<feature type="domain" description="Response regulatory" evidence="12">
    <location>
        <begin position="605"/>
        <end position="725"/>
    </location>
</feature>
<dbReference type="InterPro" id="IPR000700">
    <property type="entry name" value="PAS-assoc_C"/>
</dbReference>
<evidence type="ECO:0000256" key="9">
    <source>
        <dbReference type="PROSITE-ProRule" id="PRU00169"/>
    </source>
</evidence>
<dbReference type="InterPro" id="IPR024478">
    <property type="entry name" value="HlyB_4HB_MCP"/>
</dbReference>
<dbReference type="eggNOG" id="COG0784">
    <property type="taxonomic scope" value="Bacteria"/>
</dbReference>
<evidence type="ECO:0000256" key="6">
    <source>
        <dbReference type="ARBA" id="ARBA00023026"/>
    </source>
</evidence>
<dbReference type="SUPFAM" id="SSF55874">
    <property type="entry name" value="ATPase domain of HSP90 chaperone/DNA topoisomerase II/histidine kinase"/>
    <property type="match status" value="1"/>
</dbReference>
<evidence type="ECO:0000256" key="7">
    <source>
        <dbReference type="ARBA" id="ARBA00058004"/>
    </source>
</evidence>
<dbReference type="InterPro" id="IPR035965">
    <property type="entry name" value="PAS-like_dom_sf"/>
</dbReference>
<gene>
    <name evidence="14" type="ORF">OFAG_01426</name>
</gene>
<dbReference type="SMART" id="SM00387">
    <property type="entry name" value="HATPase_c"/>
    <property type="match status" value="1"/>
</dbReference>
<feature type="domain" description="PAC" evidence="13">
    <location>
        <begin position="295"/>
        <end position="348"/>
    </location>
</feature>
<dbReference type="SUPFAM" id="SSF55785">
    <property type="entry name" value="PYP-like sensor domain (PAS domain)"/>
    <property type="match status" value="1"/>
</dbReference>
<dbReference type="AlphaFoldDB" id="C3X4Y7"/>
<evidence type="ECO:0000256" key="10">
    <source>
        <dbReference type="SAM" id="Phobius"/>
    </source>
</evidence>
<proteinExistence type="predicted"/>
<dbReference type="InterPro" id="IPR004358">
    <property type="entry name" value="Sig_transdc_His_kin-like_C"/>
</dbReference>
<dbReference type="PANTHER" id="PTHR45339">
    <property type="entry name" value="HYBRID SIGNAL TRANSDUCTION HISTIDINE KINASE J"/>
    <property type="match status" value="1"/>
</dbReference>
<dbReference type="eggNOG" id="COG2205">
    <property type="taxonomic scope" value="Bacteria"/>
</dbReference>
<dbReference type="PROSITE" id="PS50109">
    <property type="entry name" value="HIS_KIN"/>
    <property type="match status" value="1"/>
</dbReference>
<dbReference type="InterPro" id="IPR003594">
    <property type="entry name" value="HATPase_dom"/>
</dbReference>
<dbReference type="Gene3D" id="1.10.287.130">
    <property type="match status" value="1"/>
</dbReference>
<evidence type="ECO:0000256" key="1">
    <source>
        <dbReference type="ARBA" id="ARBA00000085"/>
    </source>
</evidence>
<dbReference type="InterPro" id="IPR003661">
    <property type="entry name" value="HisK_dim/P_dom"/>
</dbReference>
<feature type="modified residue" description="4-aspartylphosphate" evidence="9">
    <location>
        <position position="810"/>
    </location>
</feature>
<evidence type="ECO:0000313" key="14">
    <source>
        <dbReference type="EMBL" id="EEO28273.2"/>
    </source>
</evidence>
<dbReference type="SUPFAM" id="SSF47384">
    <property type="entry name" value="Homodimeric domain of signal transducing histidine kinase"/>
    <property type="match status" value="1"/>
</dbReference>
<keyword evidence="3 9" id="KW-0597">Phosphoprotein</keyword>
<dbReference type="Pfam" id="PF12729">
    <property type="entry name" value="4HB_MCP_1"/>
    <property type="match status" value="1"/>
</dbReference>
<dbReference type="InterPro" id="IPR011006">
    <property type="entry name" value="CheY-like_superfamily"/>
</dbReference>
<evidence type="ECO:0000256" key="3">
    <source>
        <dbReference type="ARBA" id="ARBA00022553"/>
    </source>
</evidence>
<dbReference type="CDD" id="cd16922">
    <property type="entry name" value="HATPase_EvgS-ArcB-TorS-like"/>
    <property type="match status" value="1"/>
</dbReference>
<dbReference type="InterPro" id="IPR036890">
    <property type="entry name" value="HATPase_C_sf"/>
</dbReference>
<comment type="caution">
    <text evidence="14">The sequence shown here is derived from an EMBL/GenBank/DDBJ whole genome shotgun (WGS) entry which is preliminary data.</text>
</comment>
<dbReference type="PROSITE" id="PS50110">
    <property type="entry name" value="RESPONSE_REGULATORY"/>
    <property type="match status" value="2"/>
</dbReference>
<dbReference type="PROSITE" id="PS50113">
    <property type="entry name" value="PAC"/>
    <property type="match status" value="1"/>
</dbReference>
<name>C3X4Y7_9BURK</name>
<protein>
    <recommendedName>
        <fullName evidence="8">Virulence sensor protein BvgS</fullName>
        <ecNumber evidence="2">2.7.13.3</ecNumber>
    </recommendedName>
</protein>
<feature type="domain" description="Response regulatory" evidence="12">
    <location>
        <begin position="758"/>
        <end position="879"/>
    </location>
</feature>
<evidence type="ECO:0000256" key="4">
    <source>
        <dbReference type="ARBA" id="ARBA00022729"/>
    </source>
</evidence>
<dbReference type="Gene3D" id="3.30.565.10">
    <property type="entry name" value="Histidine kinase-like ATPase, C-terminal domain"/>
    <property type="match status" value="1"/>
</dbReference>
<feature type="modified residue" description="4-aspartylphosphate" evidence="9">
    <location>
        <position position="659"/>
    </location>
</feature>
<evidence type="ECO:0000313" key="15">
    <source>
        <dbReference type="Proteomes" id="UP000003973"/>
    </source>
</evidence>
<dbReference type="InterPro" id="IPR001789">
    <property type="entry name" value="Sig_transdc_resp-reg_receiver"/>
</dbReference>
<evidence type="ECO:0000259" key="13">
    <source>
        <dbReference type="PROSITE" id="PS50113"/>
    </source>
</evidence>
<reference evidence="14" key="1">
    <citation type="submission" date="2011-10" db="EMBL/GenBank/DDBJ databases">
        <title>The Genome Sequence of Oxalobacter formigenes HOxBLS.</title>
        <authorList>
            <consortium name="The Broad Institute Genome Sequencing Platform"/>
            <person name="Earl A."/>
            <person name="Ward D."/>
            <person name="Feldgarden M."/>
            <person name="Gevers D."/>
            <person name="Allison M.J."/>
            <person name="Humphrey S."/>
            <person name="Young S.K."/>
            <person name="Zeng Q."/>
            <person name="Gargeya S."/>
            <person name="Fitzgerald M."/>
            <person name="Haas B."/>
            <person name="Abouelleil A."/>
            <person name="Alvarado L."/>
            <person name="Arachchi H.M."/>
            <person name="Berlin A."/>
            <person name="Brown A."/>
            <person name="Chapman S.B."/>
            <person name="Chen Z."/>
            <person name="Dunbar C."/>
            <person name="Freedman E."/>
            <person name="Gearin G."/>
            <person name="Goldberg J."/>
            <person name="Griggs A."/>
            <person name="Gujja S."/>
            <person name="Heiman D."/>
            <person name="Howarth C."/>
            <person name="Larson L."/>
            <person name="Lui A."/>
            <person name="MacDonald P.J.P."/>
            <person name="Montmayeur A."/>
            <person name="Murphy C."/>
            <person name="Neiman D."/>
            <person name="Pearson M."/>
            <person name="Priest M."/>
            <person name="Roberts A."/>
            <person name="Saif S."/>
            <person name="Shea T."/>
            <person name="Shenoy N."/>
            <person name="Sisk P."/>
            <person name="Stolte C."/>
            <person name="Sykes S."/>
            <person name="Wortman J."/>
            <person name="Nusbaum C."/>
            <person name="Birren B."/>
        </authorList>
    </citation>
    <scope>NUCLEOTIDE SEQUENCE [LARGE SCALE GENOMIC DNA]</scope>
    <source>
        <strain evidence="14">HOxBLS</strain>
    </source>
</reference>
<dbReference type="EMBL" id="ACDP02000006">
    <property type="protein sequence ID" value="EEO28273.2"/>
    <property type="molecule type" value="Genomic_DNA"/>
</dbReference>
<evidence type="ECO:0000259" key="12">
    <source>
        <dbReference type="PROSITE" id="PS50110"/>
    </source>
</evidence>
<dbReference type="CDD" id="cd17546">
    <property type="entry name" value="REC_hyHK_CKI1_RcsC-like"/>
    <property type="match status" value="2"/>
</dbReference>
<dbReference type="Pfam" id="PF02518">
    <property type="entry name" value="HATPase_c"/>
    <property type="match status" value="1"/>
</dbReference>
<dbReference type="SMART" id="SM00448">
    <property type="entry name" value="REC"/>
    <property type="match status" value="2"/>
</dbReference>
<dbReference type="Gene3D" id="3.30.450.20">
    <property type="entry name" value="PAS domain"/>
    <property type="match status" value="1"/>
</dbReference>
<comment type="function">
    <text evidence="7">Member of the two-component regulatory system BvgS/BvgA. Phosphorylates BvgA via a four-step phosphorelay in response to environmental signals.</text>
</comment>
<dbReference type="RefSeq" id="WP_020994814.1">
    <property type="nucleotide sequence ID" value="NZ_CABMNL010000001.1"/>
</dbReference>
<evidence type="ECO:0000256" key="8">
    <source>
        <dbReference type="ARBA" id="ARBA00070152"/>
    </source>
</evidence>
<dbReference type="Pfam" id="PF00072">
    <property type="entry name" value="Response_reg"/>
    <property type="match status" value="2"/>
</dbReference>
<dbReference type="InterPro" id="IPR036097">
    <property type="entry name" value="HisK_dim/P_sf"/>
</dbReference>
<feature type="transmembrane region" description="Helical" evidence="10">
    <location>
        <begin position="181"/>
        <end position="205"/>
    </location>
</feature>
<dbReference type="Gene3D" id="3.40.50.2300">
    <property type="match status" value="2"/>
</dbReference>
<dbReference type="FunFam" id="3.30.565.10:FF:000010">
    <property type="entry name" value="Sensor histidine kinase RcsC"/>
    <property type="match status" value="1"/>
</dbReference>